<dbReference type="eggNOG" id="COG2503">
    <property type="taxonomic scope" value="Bacteria"/>
</dbReference>
<dbReference type="KEGG" id="scn:Solca_2309"/>
<name>H8KR84_SOLCM</name>
<keyword evidence="4" id="KW-1185">Reference proteome</keyword>
<dbReference type="HOGENOM" id="CLU_052352_1_0_10"/>
<evidence type="ECO:0000256" key="1">
    <source>
        <dbReference type="ARBA" id="ARBA00022729"/>
    </source>
</evidence>
<dbReference type="SFLD" id="SFLDS00003">
    <property type="entry name" value="Haloacid_Dehalogenase"/>
    <property type="match status" value="1"/>
</dbReference>
<dbReference type="PIRSF" id="PIRSF019271">
    <property type="entry name" value="Acid_Ptase_C"/>
    <property type="match status" value="1"/>
</dbReference>
<dbReference type="EMBL" id="CP003349">
    <property type="protein sequence ID" value="AFD07351.1"/>
    <property type="molecule type" value="Genomic_DNA"/>
</dbReference>
<keyword evidence="1 2" id="KW-0732">Signal</keyword>
<dbReference type="Proteomes" id="UP000007590">
    <property type="component" value="Chromosome"/>
</dbReference>
<dbReference type="Pfam" id="PF03767">
    <property type="entry name" value="Acid_phosphat_B"/>
    <property type="match status" value="1"/>
</dbReference>
<dbReference type="RefSeq" id="WP_014680578.1">
    <property type="nucleotide sequence ID" value="NC_017770.1"/>
</dbReference>
<sequence>MKKIFVLLFAISLGNFAFAQETTAPVMHQVSVEELKTFSVLYTQKAAEYRALCYQAFNSAKWTLEKDLKHKKRKEKWAIITDLDETIIDNSYFNAQLIKEGVDFTEAKWKQWTNLSAATAVPGGVEFLQWAASKGIEIFYISNRDTSEVTTTVINLNKLQLPNADAAHCLFRSNKSNKEDRRHKVAENHKIVMLMGDNLNDHAEVFEKKPVDERFAETDKAKEQWGHRYIVLPNAFYGEWENALYNYQRNLSIEQRKKILMDLLKGF</sequence>
<dbReference type="GO" id="GO:0009279">
    <property type="term" value="C:cell outer membrane"/>
    <property type="evidence" value="ECO:0007669"/>
    <property type="project" value="InterPro"/>
</dbReference>
<feature type="signal peptide" evidence="2">
    <location>
        <begin position="1"/>
        <end position="19"/>
    </location>
</feature>
<reference evidence="3" key="1">
    <citation type="submission" date="2012-02" db="EMBL/GenBank/DDBJ databases">
        <title>The complete genome of Solitalea canadensis DSM 3403.</title>
        <authorList>
            <consortium name="US DOE Joint Genome Institute (JGI-PGF)"/>
            <person name="Lucas S."/>
            <person name="Copeland A."/>
            <person name="Lapidus A."/>
            <person name="Glavina del Rio T."/>
            <person name="Dalin E."/>
            <person name="Tice H."/>
            <person name="Bruce D."/>
            <person name="Goodwin L."/>
            <person name="Pitluck S."/>
            <person name="Peters L."/>
            <person name="Ovchinnikova G."/>
            <person name="Lu M."/>
            <person name="Kyrpides N."/>
            <person name="Mavromatis K."/>
            <person name="Ivanova N."/>
            <person name="Brettin T."/>
            <person name="Detter J.C."/>
            <person name="Han C."/>
            <person name="Larimer F."/>
            <person name="Land M."/>
            <person name="Hauser L."/>
            <person name="Markowitz V."/>
            <person name="Cheng J.-F."/>
            <person name="Hugenholtz P."/>
            <person name="Woyke T."/>
            <person name="Wu D."/>
            <person name="Spring S."/>
            <person name="Schroeder M."/>
            <person name="Kopitz M."/>
            <person name="Brambilla E."/>
            <person name="Klenk H.-P."/>
            <person name="Eisen J.A."/>
        </authorList>
    </citation>
    <scope>NUCLEOTIDE SEQUENCE</scope>
    <source>
        <strain evidence="3">DSM 3403</strain>
    </source>
</reference>
<accession>H8KR84</accession>
<dbReference type="InterPro" id="IPR005519">
    <property type="entry name" value="Acid_phosphat_B-like"/>
</dbReference>
<evidence type="ECO:0000313" key="4">
    <source>
        <dbReference type="Proteomes" id="UP000007590"/>
    </source>
</evidence>
<feature type="chain" id="PRO_5003613315" evidence="2">
    <location>
        <begin position="20"/>
        <end position="267"/>
    </location>
</feature>
<protein>
    <submittedName>
        <fullName evidence="3">5'-nucleotidase, lipoprotein e(P4) family</fullName>
    </submittedName>
</protein>
<dbReference type="STRING" id="929556.Solca_2309"/>
<dbReference type="Gene3D" id="3.40.50.1000">
    <property type="entry name" value="HAD superfamily/HAD-like"/>
    <property type="match status" value="1"/>
</dbReference>
<dbReference type="InterPro" id="IPR036412">
    <property type="entry name" value="HAD-like_sf"/>
</dbReference>
<dbReference type="PANTHER" id="PTHR31284">
    <property type="entry name" value="ACID PHOSPHATASE-LIKE PROTEIN"/>
    <property type="match status" value="1"/>
</dbReference>
<dbReference type="InterPro" id="IPR023214">
    <property type="entry name" value="HAD_sf"/>
</dbReference>
<dbReference type="InterPro" id="IPR006423">
    <property type="entry name" value="Lipo_e_P4"/>
</dbReference>
<gene>
    <name evidence="3" type="ordered locus">Solca_2309</name>
</gene>
<dbReference type="SFLD" id="SFLDG01125">
    <property type="entry name" value="C1.1:_Acid_Phosphatase_Like"/>
    <property type="match status" value="1"/>
</dbReference>
<evidence type="ECO:0000313" key="3">
    <source>
        <dbReference type="EMBL" id="AFD07351.1"/>
    </source>
</evidence>
<dbReference type="OrthoDB" id="395856at2"/>
<evidence type="ECO:0000256" key="2">
    <source>
        <dbReference type="SAM" id="SignalP"/>
    </source>
</evidence>
<dbReference type="AlphaFoldDB" id="H8KR84"/>
<keyword evidence="3" id="KW-0449">Lipoprotein</keyword>
<dbReference type="PANTHER" id="PTHR31284:SF10">
    <property type="entry name" value="ACID PHOSPHATASE-LIKE PROTEIN"/>
    <property type="match status" value="1"/>
</dbReference>
<dbReference type="NCBIfam" id="TIGR01533">
    <property type="entry name" value="lipo_e_P4"/>
    <property type="match status" value="1"/>
</dbReference>
<dbReference type="SUPFAM" id="SSF56784">
    <property type="entry name" value="HAD-like"/>
    <property type="match status" value="1"/>
</dbReference>
<organism evidence="3 4">
    <name type="scientific">Solitalea canadensis (strain ATCC 29591 / DSM 3403 / JCM 21819 / LMG 8368 / NBRC 15130 / NCIMB 12057 / USAM 9D)</name>
    <name type="common">Flexibacter canadensis</name>
    <dbReference type="NCBI Taxonomy" id="929556"/>
    <lineage>
        <taxon>Bacteria</taxon>
        <taxon>Pseudomonadati</taxon>
        <taxon>Bacteroidota</taxon>
        <taxon>Sphingobacteriia</taxon>
        <taxon>Sphingobacteriales</taxon>
        <taxon>Sphingobacteriaceae</taxon>
        <taxon>Solitalea</taxon>
    </lineage>
</organism>
<proteinExistence type="predicted"/>